<gene>
    <name evidence="4" type="primary">Acey_s0049.g1853</name>
    <name evidence="4" type="ORF">Y032_0049g1853</name>
</gene>
<dbReference type="OrthoDB" id="5866135at2759"/>
<feature type="chain" id="PRO_5001492146" description="Saposin B-type domain-containing protein" evidence="2">
    <location>
        <begin position="17"/>
        <end position="182"/>
    </location>
</feature>
<feature type="domain" description="Saposin B-type" evidence="3">
    <location>
        <begin position="54"/>
        <end position="133"/>
    </location>
</feature>
<dbReference type="AlphaFoldDB" id="A0A016UAE0"/>
<evidence type="ECO:0000256" key="2">
    <source>
        <dbReference type="SAM" id="SignalP"/>
    </source>
</evidence>
<comment type="caution">
    <text evidence="4">The sequence shown here is derived from an EMBL/GenBank/DDBJ whole genome shotgun (WGS) entry which is preliminary data.</text>
</comment>
<name>A0A016UAE0_9BILA</name>
<dbReference type="PROSITE" id="PS50015">
    <property type="entry name" value="SAP_B"/>
    <property type="match status" value="1"/>
</dbReference>
<keyword evidence="2" id="KW-0732">Signal</keyword>
<keyword evidence="5" id="KW-1185">Reference proteome</keyword>
<keyword evidence="1" id="KW-1015">Disulfide bond</keyword>
<sequence>MRSLILVLLGAWCCMATRQVAPAGVLPGFVSAEQAKFDVGEIFKPLLEKLEKFLLYMCTRCQDIIKEIDTAIESEQLKNDALKLCETALTNPGVLQLCKTFVEETLGILYKQLKKFEPKPELCSHIRLCDSCNINVTRSMIDIVARAPDANPALLIAKVSQLKAALTHFATSEMLTSGSPHS</sequence>
<evidence type="ECO:0000256" key="1">
    <source>
        <dbReference type="ARBA" id="ARBA00023157"/>
    </source>
</evidence>
<proteinExistence type="predicted"/>
<dbReference type="Gene3D" id="1.10.225.10">
    <property type="entry name" value="Saposin-like"/>
    <property type="match status" value="1"/>
</dbReference>
<organism evidence="4 5">
    <name type="scientific">Ancylostoma ceylanicum</name>
    <dbReference type="NCBI Taxonomy" id="53326"/>
    <lineage>
        <taxon>Eukaryota</taxon>
        <taxon>Metazoa</taxon>
        <taxon>Ecdysozoa</taxon>
        <taxon>Nematoda</taxon>
        <taxon>Chromadorea</taxon>
        <taxon>Rhabditida</taxon>
        <taxon>Rhabditina</taxon>
        <taxon>Rhabditomorpha</taxon>
        <taxon>Strongyloidea</taxon>
        <taxon>Ancylostomatidae</taxon>
        <taxon>Ancylostomatinae</taxon>
        <taxon>Ancylostoma</taxon>
    </lineage>
</organism>
<dbReference type="EMBL" id="JARK01001385">
    <property type="protein sequence ID" value="EYC11916.1"/>
    <property type="molecule type" value="Genomic_DNA"/>
</dbReference>
<dbReference type="Proteomes" id="UP000024635">
    <property type="component" value="Unassembled WGS sequence"/>
</dbReference>
<evidence type="ECO:0000259" key="3">
    <source>
        <dbReference type="PROSITE" id="PS50015"/>
    </source>
</evidence>
<accession>A0A016UAE0</accession>
<evidence type="ECO:0000313" key="4">
    <source>
        <dbReference type="EMBL" id="EYC11916.1"/>
    </source>
</evidence>
<reference evidence="5" key="1">
    <citation type="journal article" date="2015" name="Nat. Genet.">
        <title>The genome and transcriptome of the zoonotic hookworm Ancylostoma ceylanicum identify infection-specific gene families.</title>
        <authorList>
            <person name="Schwarz E.M."/>
            <person name="Hu Y."/>
            <person name="Antoshechkin I."/>
            <person name="Miller M.M."/>
            <person name="Sternberg P.W."/>
            <person name="Aroian R.V."/>
        </authorList>
    </citation>
    <scope>NUCLEOTIDE SEQUENCE</scope>
    <source>
        <strain evidence="5">HY135</strain>
    </source>
</reference>
<dbReference type="SMART" id="SM00741">
    <property type="entry name" value="SapB"/>
    <property type="match status" value="1"/>
</dbReference>
<dbReference type="SUPFAM" id="SSF47862">
    <property type="entry name" value="Saposin"/>
    <property type="match status" value="1"/>
</dbReference>
<evidence type="ECO:0000313" key="5">
    <source>
        <dbReference type="Proteomes" id="UP000024635"/>
    </source>
</evidence>
<feature type="signal peptide" evidence="2">
    <location>
        <begin position="1"/>
        <end position="16"/>
    </location>
</feature>
<protein>
    <recommendedName>
        <fullName evidence="3">Saposin B-type domain-containing protein</fullName>
    </recommendedName>
</protein>
<dbReference type="InterPro" id="IPR011001">
    <property type="entry name" value="Saposin-like"/>
</dbReference>
<dbReference type="InterPro" id="IPR008139">
    <property type="entry name" value="SaposinB_dom"/>
</dbReference>